<dbReference type="InterPro" id="IPR011075">
    <property type="entry name" value="TetR_C"/>
</dbReference>
<protein>
    <submittedName>
        <fullName evidence="7">Transcriptional regulator, TetR family</fullName>
    </submittedName>
</protein>
<evidence type="ECO:0000256" key="1">
    <source>
        <dbReference type="ARBA" id="ARBA00023015"/>
    </source>
</evidence>
<dbReference type="Gene3D" id="1.10.357.10">
    <property type="entry name" value="Tetracycline Repressor, domain 2"/>
    <property type="match status" value="1"/>
</dbReference>
<accession>A0A1I7ES27</accession>
<dbReference type="Pfam" id="PF00440">
    <property type="entry name" value="TetR_N"/>
    <property type="match status" value="1"/>
</dbReference>
<dbReference type="PANTHER" id="PTHR47506">
    <property type="entry name" value="TRANSCRIPTIONAL REGULATORY PROTEIN"/>
    <property type="match status" value="1"/>
</dbReference>
<dbReference type="SUPFAM" id="SSF48498">
    <property type="entry name" value="Tetracyclin repressor-like, C-terminal domain"/>
    <property type="match status" value="1"/>
</dbReference>
<dbReference type="RefSeq" id="WP_341865814.1">
    <property type="nucleotide sequence ID" value="NZ_FPBH01000066.1"/>
</dbReference>
<reference evidence="7 8" key="1">
    <citation type="submission" date="2016-10" db="EMBL/GenBank/DDBJ databases">
        <authorList>
            <person name="de Groot N.N."/>
        </authorList>
    </citation>
    <scope>NUCLEOTIDE SEQUENCE [LARGE SCALE GENOMIC DNA]</scope>
    <source>
        <strain evidence="7 8">LMG 27731</strain>
    </source>
</reference>
<dbReference type="Gene3D" id="1.10.10.60">
    <property type="entry name" value="Homeodomain-like"/>
    <property type="match status" value="1"/>
</dbReference>
<evidence type="ECO:0000256" key="4">
    <source>
        <dbReference type="PROSITE-ProRule" id="PRU00335"/>
    </source>
</evidence>
<evidence type="ECO:0000313" key="8">
    <source>
        <dbReference type="Proteomes" id="UP000198844"/>
    </source>
</evidence>
<dbReference type="PANTHER" id="PTHR47506:SF10">
    <property type="entry name" value="TRANSCRIPTIONAL REGULATORY PROTEIN"/>
    <property type="match status" value="1"/>
</dbReference>
<dbReference type="InterPro" id="IPR009057">
    <property type="entry name" value="Homeodomain-like_sf"/>
</dbReference>
<feature type="domain" description="HTH tetR-type" evidence="6">
    <location>
        <begin position="27"/>
        <end position="87"/>
    </location>
</feature>
<evidence type="ECO:0000256" key="2">
    <source>
        <dbReference type="ARBA" id="ARBA00023125"/>
    </source>
</evidence>
<organism evidence="7 8">
    <name type="scientific">Paraburkholderia aspalathi</name>
    <dbReference type="NCBI Taxonomy" id="1324617"/>
    <lineage>
        <taxon>Bacteria</taxon>
        <taxon>Pseudomonadati</taxon>
        <taxon>Pseudomonadota</taxon>
        <taxon>Betaproteobacteria</taxon>
        <taxon>Burkholderiales</taxon>
        <taxon>Burkholderiaceae</taxon>
        <taxon>Paraburkholderia</taxon>
    </lineage>
</organism>
<proteinExistence type="predicted"/>
<feature type="region of interest" description="Disordered" evidence="5">
    <location>
        <begin position="1"/>
        <end position="25"/>
    </location>
</feature>
<evidence type="ECO:0000313" key="7">
    <source>
        <dbReference type="EMBL" id="SFU26716.1"/>
    </source>
</evidence>
<name>A0A1I7ES27_9BURK</name>
<dbReference type="AlphaFoldDB" id="A0A1I7ES27"/>
<dbReference type="Pfam" id="PF16925">
    <property type="entry name" value="TetR_C_13"/>
    <property type="match status" value="1"/>
</dbReference>
<gene>
    <name evidence="7" type="ORF">SAMN05192563_10665</name>
</gene>
<dbReference type="InterPro" id="IPR036271">
    <property type="entry name" value="Tet_transcr_reg_TetR-rel_C_sf"/>
</dbReference>
<sequence length="214" mass="23433">MPRNRMKRGSVPDATFGPSRTRGRPREFDIDEMAACAAQVFWKQGYHATSIETLCDATGLLRGSLYSAFGDKHGLFVAAFDSYAKDAVTRLNEQLNSELSPREGLHQALLPYTHVATLPTERHGCFISNAALELLPADDVMRPRIEATLQQMATHLTAAVVRGKETGELEAHLDEMAVGTFLLCVVQGLHVLGKTSVDEQQLRSVVGIAMRALV</sequence>
<keyword evidence="1" id="KW-0805">Transcription regulation</keyword>
<dbReference type="InterPro" id="IPR001647">
    <property type="entry name" value="HTH_TetR"/>
</dbReference>
<evidence type="ECO:0000256" key="3">
    <source>
        <dbReference type="ARBA" id="ARBA00023163"/>
    </source>
</evidence>
<evidence type="ECO:0000256" key="5">
    <source>
        <dbReference type="SAM" id="MobiDB-lite"/>
    </source>
</evidence>
<dbReference type="EMBL" id="FPBH01000066">
    <property type="protein sequence ID" value="SFU26716.1"/>
    <property type="molecule type" value="Genomic_DNA"/>
</dbReference>
<dbReference type="SUPFAM" id="SSF46689">
    <property type="entry name" value="Homeodomain-like"/>
    <property type="match status" value="1"/>
</dbReference>
<dbReference type="GO" id="GO:0003677">
    <property type="term" value="F:DNA binding"/>
    <property type="evidence" value="ECO:0007669"/>
    <property type="project" value="UniProtKB-UniRule"/>
</dbReference>
<dbReference type="PROSITE" id="PS50977">
    <property type="entry name" value="HTH_TETR_2"/>
    <property type="match status" value="1"/>
</dbReference>
<evidence type="ECO:0000259" key="6">
    <source>
        <dbReference type="PROSITE" id="PS50977"/>
    </source>
</evidence>
<keyword evidence="3" id="KW-0804">Transcription</keyword>
<feature type="DNA-binding region" description="H-T-H motif" evidence="4">
    <location>
        <begin position="50"/>
        <end position="69"/>
    </location>
</feature>
<dbReference type="Proteomes" id="UP000198844">
    <property type="component" value="Unassembled WGS sequence"/>
</dbReference>
<keyword evidence="2 4" id="KW-0238">DNA-binding</keyword>